<evidence type="ECO:0000256" key="1">
    <source>
        <dbReference type="SAM" id="Phobius"/>
    </source>
</evidence>
<dbReference type="AlphaFoldDB" id="A0A1M6D3F6"/>
<keyword evidence="1" id="KW-0812">Transmembrane</keyword>
<organism evidence="2 3">
    <name type="scientific">Thermoclostridium caenicola</name>
    <dbReference type="NCBI Taxonomy" id="659425"/>
    <lineage>
        <taxon>Bacteria</taxon>
        <taxon>Bacillati</taxon>
        <taxon>Bacillota</taxon>
        <taxon>Clostridia</taxon>
        <taxon>Eubacteriales</taxon>
        <taxon>Oscillospiraceae</taxon>
        <taxon>Thermoclostridium</taxon>
    </lineage>
</organism>
<protein>
    <recommendedName>
        <fullName evidence="4">DUF4064 domain-containing protein</fullName>
    </recommendedName>
</protein>
<evidence type="ECO:0008006" key="4">
    <source>
        <dbReference type="Google" id="ProtNLM"/>
    </source>
</evidence>
<feature type="transmembrane region" description="Helical" evidence="1">
    <location>
        <begin position="80"/>
        <end position="110"/>
    </location>
</feature>
<evidence type="ECO:0000313" key="2">
    <source>
        <dbReference type="EMBL" id="SHI67729.1"/>
    </source>
</evidence>
<dbReference type="Proteomes" id="UP000324781">
    <property type="component" value="Unassembled WGS sequence"/>
</dbReference>
<dbReference type="OrthoDB" id="1955310at2"/>
<dbReference type="EMBL" id="FQZP01000006">
    <property type="protein sequence ID" value="SHI67729.1"/>
    <property type="molecule type" value="Genomic_DNA"/>
</dbReference>
<keyword evidence="3" id="KW-1185">Reference proteome</keyword>
<evidence type="ECO:0000313" key="3">
    <source>
        <dbReference type="Proteomes" id="UP000324781"/>
    </source>
</evidence>
<feature type="transmembrane region" description="Helical" evidence="1">
    <location>
        <begin position="40"/>
        <end position="68"/>
    </location>
</feature>
<dbReference type="RefSeq" id="WP_149677943.1">
    <property type="nucleotide sequence ID" value="NZ_FQZP01000006.1"/>
</dbReference>
<sequence>MFRYRSKVVFFSALLGTIYTLYLVFYFSGAVSGSQGAEQIGAAIATALVTPHMVLVGLAAIFNWVGFFNNKVWGALTAGILYAVAGLIFLAYFIFVLPMIILSFIGVSILSRINDRETPGQTV</sequence>
<name>A0A1M6D3F6_9FIRM</name>
<keyword evidence="1" id="KW-0472">Membrane</keyword>
<gene>
    <name evidence="2" type="ORF">SAMN05444373_100676</name>
</gene>
<accession>A0A1M6D3F6</accession>
<keyword evidence="1" id="KW-1133">Transmembrane helix</keyword>
<feature type="transmembrane region" description="Helical" evidence="1">
    <location>
        <begin position="7"/>
        <end position="28"/>
    </location>
</feature>
<reference evidence="2 3" key="1">
    <citation type="submission" date="2016-11" db="EMBL/GenBank/DDBJ databases">
        <authorList>
            <person name="Varghese N."/>
            <person name="Submissions S."/>
        </authorList>
    </citation>
    <scope>NUCLEOTIDE SEQUENCE [LARGE SCALE GENOMIC DNA]</scope>
    <source>
        <strain evidence="2 3">DSM 19027</strain>
    </source>
</reference>
<proteinExistence type="predicted"/>